<evidence type="ECO:0000256" key="5">
    <source>
        <dbReference type="ARBA" id="ARBA00022797"/>
    </source>
</evidence>
<dbReference type="EC" id="5.5.1.1" evidence="9"/>
<dbReference type="Gene3D" id="3.30.390.10">
    <property type="entry name" value="Enolase-like, N-terminal domain"/>
    <property type="match status" value="1"/>
</dbReference>
<dbReference type="InterPro" id="IPR029017">
    <property type="entry name" value="Enolase-like_N"/>
</dbReference>
<dbReference type="InterPro" id="IPR013341">
    <property type="entry name" value="Mandelate_racemase_N_dom"/>
</dbReference>
<dbReference type="NCBIfam" id="TIGR02534">
    <property type="entry name" value="mucon_cyclo"/>
    <property type="match status" value="1"/>
</dbReference>
<dbReference type="InterPro" id="IPR013370">
    <property type="entry name" value="Chloromuconate_cycloisomerase"/>
</dbReference>
<dbReference type="Proteomes" id="UP001241747">
    <property type="component" value="Unassembled WGS sequence"/>
</dbReference>
<keyword evidence="6" id="KW-0464">Manganese</keyword>
<evidence type="ECO:0000256" key="3">
    <source>
        <dbReference type="ARBA" id="ARBA00008031"/>
    </source>
</evidence>
<evidence type="ECO:0000313" key="9">
    <source>
        <dbReference type="EMBL" id="MDQ0507120.1"/>
    </source>
</evidence>
<dbReference type="EMBL" id="JAUSVY010000013">
    <property type="protein sequence ID" value="MDQ0507120.1"/>
    <property type="molecule type" value="Genomic_DNA"/>
</dbReference>
<dbReference type="Gene3D" id="3.20.20.120">
    <property type="entry name" value="Enolase-like C-terminal domain"/>
    <property type="match status" value="1"/>
</dbReference>
<evidence type="ECO:0000256" key="6">
    <source>
        <dbReference type="ARBA" id="ARBA00023211"/>
    </source>
</evidence>
<evidence type="ECO:0000256" key="2">
    <source>
        <dbReference type="ARBA" id="ARBA00005211"/>
    </source>
</evidence>
<feature type="domain" description="Mandelate racemase/muconate lactonizing enzyme C-terminal" evidence="8">
    <location>
        <begin position="156"/>
        <end position="251"/>
    </location>
</feature>
<gene>
    <name evidence="9" type="ORF">QOZ94_003936</name>
</gene>
<dbReference type="InterPro" id="IPR036849">
    <property type="entry name" value="Enolase-like_C_sf"/>
</dbReference>
<dbReference type="SFLD" id="SFLDS00001">
    <property type="entry name" value="Enolase"/>
    <property type="match status" value="1"/>
</dbReference>
<dbReference type="PANTHER" id="PTHR48073">
    <property type="entry name" value="O-SUCCINYLBENZOATE SYNTHASE-RELATED"/>
    <property type="match status" value="1"/>
</dbReference>
<dbReference type="CDD" id="cd03318">
    <property type="entry name" value="MLE"/>
    <property type="match status" value="1"/>
</dbReference>
<keyword evidence="10" id="KW-1185">Reference proteome</keyword>
<reference evidence="9 10" key="1">
    <citation type="submission" date="2023-07" db="EMBL/GenBank/DDBJ databases">
        <title>Genomic Encyclopedia of Type Strains, Phase IV (KMG-IV): sequencing the most valuable type-strain genomes for metagenomic binning, comparative biology and taxonomic classification.</title>
        <authorList>
            <person name="Goeker M."/>
        </authorList>
    </citation>
    <scope>NUCLEOTIDE SEQUENCE [LARGE SCALE GENOMIC DNA]</scope>
    <source>
        <strain evidence="9 10">DSM 3770</strain>
    </source>
</reference>
<comment type="similarity">
    <text evidence="3">Belongs to the mandelate racemase/muconate lactonizing enzyme family.</text>
</comment>
<protein>
    <submittedName>
        <fullName evidence="9">Muconate cycloisomerase</fullName>
        <ecNumber evidence="9">5.5.1.1</ecNumber>
    </submittedName>
</protein>
<dbReference type="Pfam" id="PF02746">
    <property type="entry name" value="MR_MLE_N"/>
    <property type="match status" value="1"/>
</dbReference>
<dbReference type="GO" id="GO:0018849">
    <property type="term" value="F:muconate cycloisomerase activity"/>
    <property type="evidence" value="ECO:0007669"/>
    <property type="project" value="UniProtKB-EC"/>
</dbReference>
<evidence type="ECO:0000259" key="8">
    <source>
        <dbReference type="SMART" id="SM00922"/>
    </source>
</evidence>
<evidence type="ECO:0000256" key="1">
    <source>
        <dbReference type="ARBA" id="ARBA00001936"/>
    </source>
</evidence>
<keyword evidence="5" id="KW-0058">Aromatic hydrocarbons catabolism</keyword>
<dbReference type="PANTHER" id="PTHR48073:SF2">
    <property type="entry name" value="O-SUCCINYLBENZOATE SYNTHASE"/>
    <property type="match status" value="1"/>
</dbReference>
<dbReference type="RefSeq" id="WP_237347250.1">
    <property type="nucleotide sequence ID" value="NZ_JABWGX010000031.1"/>
</dbReference>
<dbReference type="SUPFAM" id="SSF54826">
    <property type="entry name" value="Enolase N-terminal domain-like"/>
    <property type="match status" value="1"/>
</dbReference>
<keyword evidence="7 9" id="KW-0413">Isomerase</keyword>
<dbReference type="InterPro" id="IPR013342">
    <property type="entry name" value="Mandelate_racemase_C"/>
</dbReference>
<organism evidence="9 10">
    <name type="scientific">Xanthobacter agilis</name>
    <dbReference type="NCBI Taxonomy" id="47492"/>
    <lineage>
        <taxon>Bacteria</taxon>
        <taxon>Pseudomonadati</taxon>
        <taxon>Pseudomonadota</taxon>
        <taxon>Alphaproteobacteria</taxon>
        <taxon>Hyphomicrobiales</taxon>
        <taxon>Xanthobacteraceae</taxon>
        <taxon>Xanthobacter</taxon>
    </lineage>
</organism>
<dbReference type="PROSITE" id="PS00908">
    <property type="entry name" value="MR_MLE_1"/>
    <property type="match status" value="1"/>
</dbReference>
<comment type="caution">
    <text evidence="9">The sequence shown here is derived from an EMBL/GenBank/DDBJ whole genome shotgun (WGS) entry which is preliminary data.</text>
</comment>
<dbReference type="SFLD" id="SFLDG01258">
    <property type="entry name" value="(chloro)muconate_cycloisomeras"/>
    <property type="match status" value="1"/>
</dbReference>
<name>A0ABU0LJ32_XANAG</name>
<dbReference type="SUPFAM" id="SSF51604">
    <property type="entry name" value="Enolase C-terminal domain-like"/>
    <property type="match status" value="1"/>
</dbReference>
<dbReference type="Pfam" id="PF13378">
    <property type="entry name" value="MR_MLE_C"/>
    <property type="match status" value="1"/>
</dbReference>
<proteinExistence type="inferred from homology"/>
<evidence type="ECO:0000313" key="10">
    <source>
        <dbReference type="Proteomes" id="UP001241747"/>
    </source>
</evidence>
<comment type="cofactor">
    <cofactor evidence="1">
        <name>Mn(2+)</name>
        <dbReference type="ChEBI" id="CHEBI:29035"/>
    </cofactor>
</comment>
<evidence type="ECO:0000256" key="7">
    <source>
        <dbReference type="ARBA" id="ARBA00023235"/>
    </source>
</evidence>
<comment type="pathway">
    <text evidence="2">Aromatic compound metabolism.</text>
</comment>
<dbReference type="SMART" id="SM00922">
    <property type="entry name" value="MR_MLE"/>
    <property type="match status" value="1"/>
</dbReference>
<dbReference type="PROSITE" id="PS00909">
    <property type="entry name" value="MR_MLE_2"/>
    <property type="match status" value="1"/>
</dbReference>
<keyword evidence="4" id="KW-0479">Metal-binding</keyword>
<dbReference type="SFLD" id="SFLDG00180">
    <property type="entry name" value="muconate_cycloisomerase"/>
    <property type="match status" value="1"/>
</dbReference>
<sequence>MTIHATLSKQAPKIDRVETFLVDLPTIRPHRLSVATMEGQTLMLVRLHMSDGIVGLGEGTTIAGLAYGPESPEGMKLTIDTYMAPVLAGCDPTRIQATMATIGKVVKGNHFAKSAVETALFDAQGKRCGLPLSELLGGRMRDRLPVAWTLASGDTARDIAEAQEMLQRRRHRIFKLKIGRHPVRRDVAHVGAIKAALGDRASVRVDVNMAWSESEAAYGLKALAEAGCDLVEQPVSSAAALARLTARGLVPVMADELLQGPASAFDLAQARAADVFAVKIEQAGGLLAAGRVGAIADAAGIGLYGGTMLEGAVSTLAAAHLFAAFPHLAFGTELFGPLLITEDILAEPLDYSDFELTVPRGPGLGIALDEARVQHFRRDGARRTLVRAVTPAGA</sequence>
<accession>A0ABU0LJ32</accession>
<dbReference type="InterPro" id="IPR018110">
    <property type="entry name" value="Mandel_Rmase/mucon_lact_enz_CS"/>
</dbReference>
<evidence type="ECO:0000256" key="4">
    <source>
        <dbReference type="ARBA" id="ARBA00022723"/>
    </source>
</evidence>
<dbReference type="InterPro" id="IPR029065">
    <property type="entry name" value="Enolase_C-like"/>
</dbReference>